<feature type="compositionally biased region" description="Basic and acidic residues" evidence="6">
    <location>
        <begin position="1666"/>
        <end position="1684"/>
    </location>
</feature>
<evidence type="ECO:0000256" key="1">
    <source>
        <dbReference type="ARBA" id="ARBA00022574"/>
    </source>
</evidence>
<feature type="compositionally biased region" description="Polar residues" evidence="6">
    <location>
        <begin position="1250"/>
        <end position="1262"/>
    </location>
</feature>
<dbReference type="Pfam" id="PF13385">
    <property type="entry name" value="Laminin_G_3"/>
    <property type="match status" value="1"/>
</dbReference>
<evidence type="ECO:0000313" key="9">
    <source>
        <dbReference type="EMBL" id="TNY22393.1"/>
    </source>
</evidence>
<dbReference type="Gene3D" id="2.30.29.30">
    <property type="entry name" value="Pleckstrin-homology domain (PH domain)/Phosphotyrosine-binding domain (PTB)"/>
    <property type="match status" value="1"/>
</dbReference>
<dbReference type="PROSITE" id="PS51783">
    <property type="entry name" value="PH_BEACH"/>
    <property type="match status" value="1"/>
</dbReference>
<evidence type="ECO:0000256" key="6">
    <source>
        <dbReference type="SAM" id="MobiDB-lite"/>
    </source>
</evidence>
<dbReference type="OrthoDB" id="26681at2759"/>
<organism evidence="9 10">
    <name type="scientific">Rhodotorula diobovata</name>
    <dbReference type="NCBI Taxonomy" id="5288"/>
    <lineage>
        <taxon>Eukaryota</taxon>
        <taxon>Fungi</taxon>
        <taxon>Dikarya</taxon>
        <taxon>Basidiomycota</taxon>
        <taxon>Pucciniomycotina</taxon>
        <taxon>Microbotryomycetes</taxon>
        <taxon>Sporidiobolales</taxon>
        <taxon>Sporidiobolaceae</taxon>
        <taxon>Rhodotorula</taxon>
    </lineage>
</organism>
<dbReference type="Pfam" id="PF23295">
    <property type="entry name" value="Arm_4"/>
    <property type="match status" value="1"/>
</dbReference>
<evidence type="ECO:0000259" key="7">
    <source>
        <dbReference type="PROSITE" id="PS50197"/>
    </source>
</evidence>
<dbReference type="InterPro" id="IPR036372">
    <property type="entry name" value="BEACH_dom_sf"/>
</dbReference>
<sequence length="2540" mass="274770">MLRRLSEASSFLSRGSPSSTAADTPPPLPSSESSHSLSSTALTEALSYDLVPSPQPDRVAHANEDLRQALEELQQASPSDVEARLSALATIQLVLQEHEASEVQSAFASLGGFEIVVGALASVDGAPRPQPPASADDNGDHSGSMEKASPTFDEDDVRYHLATLIFHVLHLALRLPANANSLSFSALASALDLSGIVARDLSLDDKTSGLSLLWAFFVGDFSEGASAVLVARSRVLERLEGGDEALGDTSTSERPTPITVVREVVAARRDRGPVEKVAHPAAAQLLLELVESTLDANVEGEARLRLTVLALVGSLLDRRDGERSVARLSEAGLLRVALERVVGCGPGDGAGHRVADGEEKELWREMVVALLSSSGAGTEDARRLFQAADGGLRLDAEVLKLILDALPGSRNPPCLEFDFARTTSASLSLRSLGRPFPPATHGYTFIAWVCVVSPPTSSPLILFGATDPSSRTFFELSLTPSLRFAVQTSLRTPPVEFSAHTLSPGAFHHIALVHQRPKFVSQSTCSLYVDGELVSSVKLAYPAASPHEWDVQAWLGTPAERAAAPSREDGEKRTAPRWKLGPSWLLHGELQAEFIEVCYRLGPRYAGNYQDVLGRFLTNSSASALNVRLDSLSRDTVAPRSSSAVASSPLMYALRHKGSAVIPEHRLYFSLTAANLLAPPPNASETVKLAAAAKGTAIVNAAVPGQIEDTVVCLNGLAVVDNATVVRPQGLDNALWAAGGTSLLLEWVEKAATARELELAAGVLVEALSDSWRLNEEAEERHAYEILALHLRKKAGLVTAVVHDSILQLAGFDVASPARSVVSNTLAFQHLVLDFYLWRETDLSIQMAHFDRLRDLVTTSEAAEFNLRKLSKLHVVRKIVSALRSKVFDAALVDEVVDFLMTIVRSAFTTDTIRYLATYLAAALTTNAPTTTTADKFAPIADDGAFILDARKVDAAGHRTALRILQQLHDVLLDSEQSGALAKWSKHIRTKWALALLQDRATPPLAAVLVLRVLVRLLQTQGQAYLAKFANSDSGFVILRAALPRFWNLGQLHLALFALLHEHDVTSLPLDAPFQTSTLLSSSGRAIAAAPEIIRVVIAVVGRALKRLDEVDDESAAISPAANDMDDKESAPRATTLDRGFEVIVDFLAQAGRTTADEADWPLLSSRVALAELIAVLRPVLRLPSPPEYPPTAEVPPIPILKAATGFELPQPSTSDGLAPLASAAAPLKLQIPSSPSNAPDGAVTPLSGLETSSPPLEPGTTSPAATLVVDLLAQHFASSDPSLQPLRLVLDAGATDDGRSQVVFRTLLIKEALRRLSRASSTPVVASRVSALVEVVTSLTIQGWVADVPAVLGFVLPWLEKLLDETALVASPVRAAHIDSLFSCLGRLLLVGLLDPASVAATLDLLATHQLVAFSPQNGDETKARLLFYRLARLVRLPEHAGAAIHALKLFALQRPTDVDAVLCGGEEDGSHATSVVTDVVEADESQLLDILDRHDEQLARLDSPWLSVLVEESARGHAAVVAELKRMQDLAAQLKQKRDSHRRRLRKRRRSISDWKSSVQEQDGARAAHAQQDRAEQNERTAAEWARQLDASVPQPLLGASGVRVSLDYTEGPHRVRKKLLVEKVVDAVGIPQGTTPATPRSVAAPASPEEPQTPSRPSSPAGDEAKAQEDDLLRDHPQPERETDEVVEEDKQRKIVRLLEVGDQFQAVYNVCSIRGVESYPALLLIGVKNLYLVDAYFYTAAGEVIDSWEAPDEERDPHLQTLADLAGRNTRSPNSNAHVAKRWHWSDLREVHERRFLFRNCALELFFDDGQGFFLTFSNDRQAEALGDLAERCPHAVASGSLSFSDPSFGGKLGDALLGQRTKLERMTKRWEQRQISNFEYLMFLNTSAGRSYNDLTCYPIMPWVLADYDSETLDLDDPKSFRDLSKPMGCQTDERMREFVSRYDQLGELGDDRTPPAHYATHYSSAMTVAGYLVRLAPFTEAFLDLQGGSYDHADRLFWSIKRAWESASRQNRSDVRELTPEFFYLPEFLVNVNKQELGRRQENDEPIDDVALPPWAQGNPRRFIELHREALESEYVSTHLHGWIDLVFGFKQRGEAAVEAVNVFSALSYEGAIDLDAVTDPDERKAACSTIHNFGQTPRQLFAKPHPARRARLKPRSTHTLFAPDLPIERVAPTLVQSVSPILSLDSGAPVVSIAGPPSSSAPDKIRVETLRALVVPHGGGLTLQYGFADGSLRVFEKSVHVPVALHEGGHTGGVTCASFADHSTLVTGSADSSVAVWRLEVRASGHNKSVHLGKLASLRGRHLGAITSLAASKAYSIIVSGDAFGGATLWDLNRLKPVHVLEGHEENVRAVAISETTGDFATCSGSTVRVWTVNGILLATQSTGSSAQPITAVAWSKSETSPVIAAGHANGRWSLETVNTLRPEDRLSAAVDLSSSRRSRRSLAPQDGAAITALHFTTRTLYAGTASGRVYLFNPPPTEVFVPDSAAPACMACGTKFGVLESVLCTLDTTRSLEAGGRFCGECFSVLSPLLVQ</sequence>
<feature type="region of interest" description="Disordered" evidence="6">
    <location>
        <begin position="1535"/>
        <end position="1584"/>
    </location>
</feature>
<evidence type="ECO:0000256" key="4">
    <source>
        <dbReference type="ARBA" id="ARBA00073334"/>
    </source>
</evidence>
<evidence type="ECO:0000313" key="10">
    <source>
        <dbReference type="Proteomes" id="UP000311382"/>
    </source>
</evidence>
<accession>A0A5C5FZY1</accession>
<evidence type="ECO:0000256" key="3">
    <source>
        <dbReference type="ARBA" id="ARBA00054699"/>
    </source>
</evidence>
<keyword evidence="2" id="KW-0677">Repeat</keyword>
<protein>
    <recommendedName>
        <fullName evidence="4">Beige protein homolog 1</fullName>
    </recommendedName>
</protein>
<dbReference type="SUPFAM" id="SSF50729">
    <property type="entry name" value="PH domain-like"/>
    <property type="match status" value="1"/>
</dbReference>
<dbReference type="Gene3D" id="1.10.1540.10">
    <property type="entry name" value="BEACH domain"/>
    <property type="match status" value="1"/>
</dbReference>
<reference evidence="9 10" key="1">
    <citation type="submission" date="2019-03" db="EMBL/GenBank/DDBJ databases">
        <title>Rhodosporidium diobovatum UCD-FST 08-225 genome sequencing, assembly, and annotation.</title>
        <authorList>
            <person name="Fakankun I.U."/>
            <person name="Fristensky B."/>
            <person name="Levin D.B."/>
        </authorList>
    </citation>
    <scope>NUCLEOTIDE SEQUENCE [LARGE SCALE GENOMIC DNA]</scope>
    <source>
        <strain evidence="9 10">UCD-FST 08-225</strain>
    </source>
</reference>
<feature type="region of interest" description="Disordered" evidence="6">
    <location>
        <begin position="124"/>
        <end position="150"/>
    </location>
</feature>
<dbReference type="SMART" id="SM00320">
    <property type="entry name" value="WD40"/>
    <property type="match status" value="5"/>
</dbReference>
<feature type="domain" description="BEACH" evidence="7">
    <location>
        <begin position="1860"/>
        <end position="2155"/>
    </location>
</feature>
<comment type="function">
    <text evidence="3">May be involved in protein sorting and cell wall formation.</text>
</comment>
<feature type="region of interest" description="Disordered" evidence="6">
    <location>
        <begin position="1232"/>
        <end position="1262"/>
    </location>
</feature>
<feature type="compositionally biased region" description="Low complexity" evidence="6">
    <location>
        <begin position="30"/>
        <end position="40"/>
    </location>
</feature>
<evidence type="ECO:0000259" key="8">
    <source>
        <dbReference type="PROSITE" id="PS51783"/>
    </source>
</evidence>
<dbReference type="InterPro" id="IPR000409">
    <property type="entry name" value="BEACH_dom"/>
</dbReference>
<dbReference type="PROSITE" id="PS50197">
    <property type="entry name" value="BEACH"/>
    <property type="match status" value="1"/>
</dbReference>
<feature type="repeat" description="WD" evidence="5">
    <location>
        <begin position="2254"/>
        <end position="2287"/>
    </location>
</feature>
<dbReference type="InterPro" id="IPR011993">
    <property type="entry name" value="PH-like_dom_sf"/>
</dbReference>
<dbReference type="SUPFAM" id="SSF49899">
    <property type="entry name" value="Concanavalin A-like lectins/glucanases"/>
    <property type="match status" value="1"/>
</dbReference>
<dbReference type="EMBL" id="SOZI01000026">
    <property type="protein sequence ID" value="TNY22393.1"/>
    <property type="molecule type" value="Genomic_DNA"/>
</dbReference>
<dbReference type="InterPro" id="IPR023362">
    <property type="entry name" value="PH-BEACH_dom"/>
</dbReference>
<keyword evidence="10" id="KW-1185">Reference proteome</keyword>
<dbReference type="Pfam" id="PF00400">
    <property type="entry name" value="WD40"/>
    <property type="match status" value="2"/>
</dbReference>
<feature type="region of interest" description="Disordered" evidence="6">
    <location>
        <begin position="1"/>
        <end position="40"/>
    </location>
</feature>
<gene>
    <name evidence="9" type="ORF">DMC30DRAFT_415175</name>
</gene>
<dbReference type="InterPro" id="IPR001680">
    <property type="entry name" value="WD40_rpt"/>
</dbReference>
<evidence type="ECO:0000256" key="2">
    <source>
        <dbReference type="ARBA" id="ARBA00022737"/>
    </source>
</evidence>
<comment type="caution">
    <text evidence="9">The sequence shown here is derived from an EMBL/GenBank/DDBJ whole genome shotgun (WGS) entry which is preliminary data.</text>
</comment>
<keyword evidence="1 5" id="KW-0853">WD repeat</keyword>
<feature type="compositionally biased region" description="Basic residues" evidence="6">
    <location>
        <begin position="1540"/>
        <end position="1552"/>
    </location>
</feature>
<feature type="domain" description="BEACH-type PH" evidence="8">
    <location>
        <begin position="1703"/>
        <end position="1835"/>
    </location>
</feature>
<dbReference type="STRING" id="5288.A0A5C5FZY1"/>
<dbReference type="SMART" id="SM01026">
    <property type="entry name" value="Beach"/>
    <property type="match status" value="1"/>
</dbReference>
<dbReference type="InterPro" id="IPR015943">
    <property type="entry name" value="WD40/YVTN_repeat-like_dom_sf"/>
</dbReference>
<dbReference type="SUPFAM" id="SSF81837">
    <property type="entry name" value="BEACH domain"/>
    <property type="match status" value="1"/>
</dbReference>
<dbReference type="InterPro" id="IPR051944">
    <property type="entry name" value="BEACH_domain_protein"/>
</dbReference>
<dbReference type="CDD" id="cd06071">
    <property type="entry name" value="Beach"/>
    <property type="match status" value="1"/>
</dbReference>
<dbReference type="PROSITE" id="PS50082">
    <property type="entry name" value="WD_REPEATS_2"/>
    <property type="match status" value="1"/>
</dbReference>
<dbReference type="Pfam" id="PF14844">
    <property type="entry name" value="PH_BEACH"/>
    <property type="match status" value="1"/>
</dbReference>
<dbReference type="Proteomes" id="UP000311382">
    <property type="component" value="Unassembled WGS sequence"/>
</dbReference>
<dbReference type="CDD" id="cd01201">
    <property type="entry name" value="PH_BEACH"/>
    <property type="match status" value="1"/>
</dbReference>
<evidence type="ECO:0000256" key="5">
    <source>
        <dbReference type="PROSITE-ProRule" id="PRU00221"/>
    </source>
</evidence>
<dbReference type="SUPFAM" id="SSF50978">
    <property type="entry name" value="WD40 repeat-like"/>
    <property type="match status" value="1"/>
</dbReference>
<name>A0A5C5FZY1_9BASI</name>
<dbReference type="PANTHER" id="PTHR46108">
    <property type="entry name" value="BLUE CHEESE"/>
    <property type="match status" value="1"/>
</dbReference>
<proteinExistence type="predicted"/>
<dbReference type="Pfam" id="PF02138">
    <property type="entry name" value="Beach"/>
    <property type="match status" value="1"/>
</dbReference>
<dbReference type="PROSITE" id="PS50294">
    <property type="entry name" value="WD_REPEATS_REGION"/>
    <property type="match status" value="1"/>
</dbReference>
<feature type="region of interest" description="Disordered" evidence="6">
    <location>
        <begin position="1633"/>
        <end position="1692"/>
    </location>
</feature>
<dbReference type="InterPro" id="IPR056252">
    <property type="entry name" value="Alfy-like_Arm-like"/>
</dbReference>
<dbReference type="Gene3D" id="2.60.120.200">
    <property type="match status" value="1"/>
</dbReference>
<dbReference type="InterPro" id="IPR036322">
    <property type="entry name" value="WD40_repeat_dom_sf"/>
</dbReference>
<feature type="compositionally biased region" description="Basic and acidic residues" evidence="6">
    <location>
        <begin position="1565"/>
        <end position="1584"/>
    </location>
</feature>
<dbReference type="FunFam" id="1.10.1540.10:FF:000001">
    <property type="entry name" value="neurobeachin isoform X1"/>
    <property type="match status" value="1"/>
</dbReference>
<dbReference type="InterPro" id="IPR013320">
    <property type="entry name" value="ConA-like_dom_sf"/>
</dbReference>
<dbReference type="PANTHER" id="PTHR46108:SF4">
    <property type="entry name" value="BLUE CHEESE"/>
    <property type="match status" value="1"/>
</dbReference>
<dbReference type="Gene3D" id="2.130.10.10">
    <property type="entry name" value="YVTN repeat-like/Quinoprotein amine dehydrogenase"/>
    <property type="match status" value="1"/>
</dbReference>